<protein>
    <recommendedName>
        <fullName evidence="5">Phosphatidylglycerol/phosphatidylinositol transfer protein</fullName>
    </recommendedName>
</protein>
<evidence type="ECO:0000313" key="3">
    <source>
        <dbReference type="EMBL" id="WWC59995.1"/>
    </source>
</evidence>
<sequence length="179" mass="19799">MFLRSTILSALLLWTATAVASPLHLSKREVSIVKLTTAPTTRLTHENDVSQVAVDGQETTFDFTRKSPAGSQDTGDSYTQTFYCDLFKKDTDFHSQEQLARLTCYVEVPRTFRGTAKYQMHTNEGEPAVTLTSGEVLKVPNIHISCPPDEAKCIVDGAHKECLSRKPGFEDNGNFKGVV</sequence>
<dbReference type="EMBL" id="KI894029">
    <property type="protein sequence ID" value="OBR86564.1"/>
    <property type="molecule type" value="Genomic_DNA"/>
</dbReference>
<dbReference type="RefSeq" id="XP_018264406.1">
    <property type="nucleotide sequence ID" value="XM_018405912.1"/>
</dbReference>
<dbReference type="VEuPathDB" id="FungiDB:I303_02572"/>
<gene>
    <name evidence="2" type="ORF">I303_02572</name>
    <name evidence="3" type="ORF">I303_102558</name>
</gene>
<dbReference type="OrthoDB" id="10448065at2759"/>
<reference evidence="3" key="3">
    <citation type="submission" date="2024-02" db="EMBL/GenBank/DDBJ databases">
        <title>Comparative genomics of Cryptococcus and Kwoniella reveals pathogenesis evolution and contrasting modes of karyotype evolution via chromosome fusion or intercentromeric recombination.</title>
        <authorList>
            <person name="Coelho M.A."/>
            <person name="David-Palma M."/>
            <person name="Shea T."/>
            <person name="Bowers K."/>
            <person name="McGinley-Smith S."/>
            <person name="Mohammad A.W."/>
            <person name="Gnirke A."/>
            <person name="Yurkov A.M."/>
            <person name="Nowrousian M."/>
            <person name="Sun S."/>
            <person name="Cuomo C.A."/>
            <person name="Heitman J."/>
        </authorList>
    </citation>
    <scope>NUCLEOTIDE SEQUENCE</scope>
    <source>
        <strain evidence="3">CBS 10117</strain>
    </source>
</reference>
<dbReference type="Proteomes" id="UP000078595">
    <property type="component" value="Chromosome 3"/>
</dbReference>
<reference evidence="3" key="2">
    <citation type="submission" date="2013-07" db="EMBL/GenBank/DDBJ databases">
        <authorList>
            <consortium name="The Broad Institute Genome Sequencing Platform"/>
            <person name="Cuomo C."/>
            <person name="Litvintseva A."/>
            <person name="Chen Y."/>
            <person name="Heitman J."/>
            <person name="Sun S."/>
            <person name="Springer D."/>
            <person name="Dromer F."/>
            <person name="Young S.K."/>
            <person name="Zeng Q."/>
            <person name="Gargeya S."/>
            <person name="Fitzgerald M."/>
            <person name="Abouelleil A."/>
            <person name="Alvarado L."/>
            <person name="Berlin A.M."/>
            <person name="Chapman S.B."/>
            <person name="Dewar J."/>
            <person name="Goldberg J."/>
            <person name="Griggs A."/>
            <person name="Gujja S."/>
            <person name="Hansen M."/>
            <person name="Howarth C."/>
            <person name="Imamovic A."/>
            <person name="Larimer J."/>
            <person name="McCowan C."/>
            <person name="Murphy C."/>
            <person name="Pearson M."/>
            <person name="Priest M."/>
            <person name="Roberts A."/>
            <person name="Saif S."/>
            <person name="Shea T."/>
            <person name="Sykes S."/>
            <person name="Wortman J."/>
            <person name="Nusbaum C."/>
            <person name="Birren B."/>
        </authorList>
    </citation>
    <scope>NUCLEOTIDE SEQUENCE</scope>
    <source>
        <strain evidence="3">CBS 10117</strain>
    </source>
</reference>
<evidence type="ECO:0000313" key="4">
    <source>
        <dbReference type="Proteomes" id="UP000078595"/>
    </source>
</evidence>
<evidence type="ECO:0000313" key="2">
    <source>
        <dbReference type="EMBL" id="OBR86564.1"/>
    </source>
</evidence>
<keyword evidence="4" id="KW-1185">Reference proteome</keyword>
<feature type="chain" id="PRO_5008342218" description="Phosphatidylglycerol/phosphatidylinositol transfer protein" evidence="1">
    <location>
        <begin position="21"/>
        <end position="179"/>
    </location>
</feature>
<evidence type="ECO:0008006" key="5">
    <source>
        <dbReference type="Google" id="ProtNLM"/>
    </source>
</evidence>
<dbReference type="KEGG" id="kdj:28966271"/>
<accession>A0A1A6A931</accession>
<dbReference type="GeneID" id="28966271"/>
<organism evidence="2">
    <name type="scientific">Kwoniella dejecticola CBS 10117</name>
    <dbReference type="NCBI Taxonomy" id="1296121"/>
    <lineage>
        <taxon>Eukaryota</taxon>
        <taxon>Fungi</taxon>
        <taxon>Dikarya</taxon>
        <taxon>Basidiomycota</taxon>
        <taxon>Agaricomycotina</taxon>
        <taxon>Tremellomycetes</taxon>
        <taxon>Tremellales</taxon>
        <taxon>Cryptococcaceae</taxon>
        <taxon>Kwoniella</taxon>
    </lineage>
</organism>
<dbReference type="AlphaFoldDB" id="A0A1A6A931"/>
<proteinExistence type="predicted"/>
<reference evidence="2" key="1">
    <citation type="submission" date="2013-07" db="EMBL/GenBank/DDBJ databases">
        <title>The Genome Sequence of Cryptococcus dejecticola CBS10117.</title>
        <authorList>
            <consortium name="The Broad Institute Genome Sequencing Platform"/>
            <person name="Cuomo C."/>
            <person name="Litvintseva A."/>
            <person name="Chen Y."/>
            <person name="Heitman J."/>
            <person name="Sun S."/>
            <person name="Springer D."/>
            <person name="Dromer F."/>
            <person name="Young S.K."/>
            <person name="Zeng Q."/>
            <person name="Gargeya S."/>
            <person name="Fitzgerald M."/>
            <person name="Abouelleil A."/>
            <person name="Alvarado L."/>
            <person name="Berlin A.M."/>
            <person name="Chapman S.B."/>
            <person name="Dewar J."/>
            <person name="Goldberg J."/>
            <person name="Griggs A."/>
            <person name="Gujja S."/>
            <person name="Hansen M."/>
            <person name="Howarth C."/>
            <person name="Imamovic A."/>
            <person name="Larimer J."/>
            <person name="McCowan C."/>
            <person name="Murphy C."/>
            <person name="Pearson M."/>
            <person name="Priest M."/>
            <person name="Roberts A."/>
            <person name="Saif S."/>
            <person name="Shea T."/>
            <person name="Sykes S."/>
            <person name="Wortman J."/>
            <person name="Nusbaum C."/>
            <person name="Birren B."/>
        </authorList>
    </citation>
    <scope>NUCLEOTIDE SEQUENCE [LARGE SCALE GENOMIC DNA]</scope>
    <source>
        <strain evidence="2">CBS 10117</strain>
    </source>
</reference>
<dbReference type="EMBL" id="CP144532">
    <property type="protein sequence ID" value="WWC59995.1"/>
    <property type="molecule type" value="Genomic_DNA"/>
</dbReference>
<feature type="signal peptide" evidence="1">
    <location>
        <begin position="1"/>
        <end position="20"/>
    </location>
</feature>
<keyword evidence="1" id="KW-0732">Signal</keyword>
<name>A0A1A6A931_9TREE</name>
<evidence type="ECO:0000256" key="1">
    <source>
        <dbReference type="SAM" id="SignalP"/>
    </source>
</evidence>